<dbReference type="RefSeq" id="WP_012842959.1">
    <property type="nucleotide sequence ID" value="NC_013501.1"/>
</dbReference>
<organism evidence="2 3">
    <name type="scientific">Rhodothermus marinus (strain ATCC 43812 / DSM 4252 / R-10)</name>
    <name type="common">Rhodothermus obamensis</name>
    <dbReference type="NCBI Taxonomy" id="518766"/>
    <lineage>
        <taxon>Bacteria</taxon>
        <taxon>Pseudomonadati</taxon>
        <taxon>Rhodothermota</taxon>
        <taxon>Rhodothermia</taxon>
        <taxon>Rhodothermales</taxon>
        <taxon>Rhodothermaceae</taxon>
        <taxon>Rhodothermus</taxon>
    </lineage>
</organism>
<name>D0MEC3_RHOM4</name>
<gene>
    <name evidence="2" type="ordered locus">Rmar_0445</name>
</gene>
<dbReference type="KEGG" id="rmr:Rmar_0445"/>
<proteinExistence type="predicted"/>
<dbReference type="EMBL" id="CP001807">
    <property type="protein sequence ID" value="ACY47347.1"/>
    <property type="molecule type" value="Genomic_DNA"/>
</dbReference>
<dbReference type="OrthoDB" id="9948040at2"/>
<feature type="compositionally biased region" description="Basic and acidic residues" evidence="1">
    <location>
        <begin position="99"/>
        <end position="115"/>
    </location>
</feature>
<protein>
    <submittedName>
        <fullName evidence="2">Uncharacterized protein</fullName>
    </submittedName>
</protein>
<dbReference type="HOGENOM" id="CLU_1990944_0_0_10"/>
<accession>D0MEC3</accession>
<feature type="region of interest" description="Disordered" evidence="1">
    <location>
        <begin position="99"/>
        <end position="125"/>
    </location>
</feature>
<sequence length="125" mass="14105">MAEANPIRAMYLHWPRVVPDGAAEQEAIQVLEQLARELQALAQEVEQAYADGGRLLQHVQTNLRPDLWRNAAHLQVRLEGLKEQVRAARELVERLRVATQEDRPPMEGRGVRRSEALASAEVEPA</sequence>
<keyword evidence="3" id="KW-1185">Reference proteome</keyword>
<evidence type="ECO:0000313" key="3">
    <source>
        <dbReference type="Proteomes" id="UP000002221"/>
    </source>
</evidence>
<evidence type="ECO:0000313" key="2">
    <source>
        <dbReference type="EMBL" id="ACY47347.1"/>
    </source>
</evidence>
<dbReference type="Proteomes" id="UP000002221">
    <property type="component" value="Chromosome"/>
</dbReference>
<reference evidence="2 3" key="1">
    <citation type="journal article" date="2009" name="Stand. Genomic Sci.">
        <title>Complete genome sequence of Rhodothermus marinus type strain (R-10).</title>
        <authorList>
            <person name="Nolan M."/>
            <person name="Tindall B.J."/>
            <person name="Pomrenke H."/>
            <person name="Lapidus A."/>
            <person name="Copeland A."/>
            <person name="Glavina Del Rio T."/>
            <person name="Lucas S."/>
            <person name="Chen F."/>
            <person name="Tice H."/>
            <person name="Cheng J.F."/>
            <person name="Saunders E."/>
            <person name="Han C."/>
            <person name="Bruce D."/>
            <person name="Goodwin L."/>
            <person name="Chain P."/>
            <person name="Pitluck S."/>
            <person name="Ovchinikova G."/>
            <person name="Pati A."/>
            <person name="Ivanova N."/>
            <person name="Mavromatis K."/>
            <person name="Chen A."/>
            <person name="Palaniappan K."/>
            <person name="Land M."/>
            <person name="Hauser L."/>
            <person name="Chang Y.J."/>
            <person name="Jeffries C.D."/>
            <person name="Brettin T."/>
            <person name="Goker M."/>
            <person name="Bristow J."/>
            <person name="Eisen J.A."/>
            <person name="Markowitz V."/>
            <person name="Hugenholtz P."/>
            <person name="Kyrpides N.C."/>
            <person name="Klenk H.P."/>
            <person name="Detter J.C."/>
        </authorList>
    </citation>
    <scope>NUCLEOTIDE SEQUENCE [LARGE SCALE GENOMIC DNA]</scope>
    <source>
        <strain evidence="3">ATCC 43812 / DSM 4252 / R-10</strain>
    </source>
</reference>
<evidence type="ECO:0000256" key="1">
    <source>
        <dbReference type="SAM" id="MobiDB-lite"/>
    </source>
</evidence>
<dbReference type="AlphaFoldDB" id="D0MEC3"/>